<accession>L1IVS2</accession>
<dbReference type="Pfam" id="PF09768">
    <property type="entry name" value="Peptidase_M76"/>
    <property type="match status" value="1"/>
</dbReference>
<keyword evidence="2 6" id="KW-0645">Protease</keyword>
<evidence type="ECO:0000313" key="9">
    <source>
        <dbReference type="Proteomes" id="UP000011087"/>
    </source>
</evidence>
<gene>
    <name evidence="7" type="ORF">GUITHDRAFT_113932</name>
</gene>
<evidence type="ECO:0000313" key="7">
    <source>
        <dbReference type="EMBL" id="EKX39940.1"/>
    </source>
</evidence>
<evidence type="ECO:0000256" key="3">
    <source>
        <dbReference type="ARBA" id="ARBA00022723"/>
    </source>
</evidence>
<reference evidence="9" key="2">
    <citation type="submission" date="2012-11" db="EMBL/GenBank/DDBJ databases">
        <authorList>
            <person name="Kuo A."/>
            <person name="Curtis B.A."/>
            <person name="Tanifuji G."/>
            <person name="Burki F."/>
            <person name="Gruber A."/>
            <person name="Irimia M."/>
            <person name="Maruyama S."/>
            <person name="Arias M.C."/>
            <person name="Ball S.G."/>
            <person name="Gile G.H."/>
            <person name="Hirakawa Y."/>
            <person name="Hopkins J.F."/>
            <person name="Rensing S.A."/>
            <person name="Schmutz J."/>
            <person name="Symeonidi A."/>
            <person name="Elias M."/>
            <person name="Eveleigh R.J."/>
            <person name="Herman E.K."/>
            <person name="Klute M.J."/>
            <person name="Nakayama T."/>
            <person name="Obornik M."/>
            <person name="Reyes-Prieto A."/>
            <person name="Armbrust E.V."/>
            <person name="Aves S.J."/>
            <person name="Beiko R.G."/>
            <person name="Coutinho P."/>
            <person name="Dacks J.B."/>
            <person name="Durnford D.G."/>
            <person name="Fast N.M."/>
            <person name="Green B.R."/>
            <person name="Grisdale C."/>
            <person name="Hempe F."/>
            <person name="Henrissat B."/>
            <person name="Hoppner M.P."/>
            <person name="Ishida K.-I."/>
            <person name="Kim E."/>
            <person name="Koreny L."/>
            <person name="Kroth P.G."/>
            <person name="Liu Y."/>
            <person name="Malik S.-B."/>
            <person name="Maier U.G."/>
            <person name="McRose D."/>
            <person name="Mock T."/>
            <person name="Neilson J.A."/>
            <person name="Onodera N.T."/>
            <person name="Poole A.M."/>
            <person name="Pritham E.J."/>
            <person name="Richards T.A."/>
            <person name="Rocap G."/>
            <person name="Roy S.W."/>
            <person name="Sarai C."/>
            <person name="Schaack S."/>
            <person name="Shirato S."/>
            <person name="Slamovits C.H."/>
            <person name="Spencer D.F."/>
            <person name="Suzuki S."/>
            <person name="Worden A.Z."/>
            <person name="Zauner S."/>
            <person name="Barry K."/>
            <person name="Bell C."/>
            <person name="Bharti A.K."/>
            <person name="Crow J.A."/>
            <person name="Grimwood J."/>
            <person name="Kramer R."/>
            <person name="Lindquist E."/>
            <person name="Lucas S."/>
            <person name="Salamov A."/>
            <person name="McFadden G.I."/>
            <person name="Lane C.E."/>
            <person name="Keeling P.J."/>
            <person name="Gray M.W."/>
            <person name="Grigoriev I.V."/>
            <person name="Archibald J.M."/>
        </authorList>
    </citation>
    <scope>NUCLEOTIDE SEQUENCE</scope>
    <source>
        <strain evidence="9">CCMP2712</strain>
    </source>
</reference>
<comment type="similarity">
    <text evidence="1 6">Belongs to the peptidase M76 family.</text>
</comment>
<dbReference type="InterPro" id="IPR019165">
    <property type="entry name" value="Peptidase_M76_ATP23"/>
</dbReference>
<evidence type="ECO:0000256" key="6">
    <source>
        <dbReference type="RuleBase" id="RU364057"/>
    </source>
</evidence>
<dbReference type="GO" id="GO:0034982">
    <property type="term" value="P:mitochondrial protein processing"/>
    <property type="evidence" value="ECO:0007669"/>
    <property type="project" value="TreeGrafter"/>
</dbReference>
<sequence>MLGCLRFPKDTSPRRLSSALREPDIHDVVKKLRSMHSLKDLKQTLRHELVHAFDHLEMKMDFRDPSQLACSEIRAASCVDCEKVWKVFKRHCVRHVALRSTTVNFDDKAVCLVQPWLAKTDRLLAACQTATEAVDDQLNYCSLVWGVEERLLQS</sequence>
<keyword evidence="3 6" id="KW-0479">Metal-binding</keyword>
<protein>
    <recommendedName>
        <fullName evidence="6">Mitochondrial inner membrane protease ATP23</fullName>
        <ecNumber evidence="6">3.4.24.-</ecNumber>
    </recommendedName>
</protein>
<dbReference type="PANTHER" id="PTHR21711:SF0">
    <property type="entry name" value="MITOCHONDRIAL INNER MEMBRANE PROTEASE ATP23 HOMOLOG"/>
    <property type="match status" value="1"/>
</dbReference>
<dbReference type="OrthoDB" id="285308at2759"/>
<dbReference type="GO" id="GO:0004222">
    <property type="term" value="F:metalloendopeptidase activity"/>
    <property type="evidence" value="ECO:0007669"/>
    <property type="project" value="InterPro"/>
</dbReference>
<dbReference type="EC" id="3.4.24.-" evidence="6"/>
<evidence type="ECO:0000256" key="4">
    <source>
        <dbReference type="ARBA" id="ARBA00022801"/>
    </source>
</evidence>
<reference evidence="7 9" key="1">
    <citation type="journal article" date="2012" name="Nature">
        <title>Algal genomes reveal evolutionary mosaicism and the fate of nucleomorphs.</title>
        <authorList>
            <consortium name="DOE Joint Genome Institute"/>
            <person name="Curtis B.A."/>
            <person name="Tanifuji G."/>
            <person name="Burki F."/>
            <person name="Gruber A."/>
            <person name="Irimia M."/>
            <person name="Maruyama S."/>
            <person name="Arias M.C."/>
            <person name="Ball S.G."/>
            <person name="Gile G.H."/>
            <person name="Hirakawa Y."/>
            <person name="Hopkins J.F."/>
            <person name="Kuo A."/>
            <person name="Rensing S.A."/>
            <person name="Schmutz J."/>
            <person name="Symeonidi A."/>
            <person name="Elias M."/>
            <person name="Eveleigh R.J."/>
            <person name="Herman E.K."/>
            <person name="Klute M.J."/>
            <person name="Nakayama T."/>
            <person name="Obornik M."/>
            <person name="Reyes-Prieto A."/>
            <person name="Armbrust E.V."/>
            <person name="Aves S.J."/>
            <person name="Beiko R.G."/>
            <person name="Coutinho P."/>
            <person name="Dacks J.B."/>
            <person name="Durnford D.G."/>
            <person name="Fast N.M."/>
            <person name="Green B.R."/>
            <person name="Grisdale C.J."/>
            <person name="Hempel F."/>
            <person name="Henrissat B."/>
            <person name="Hoppner M.P."/>
            <person name="Ishida K."/>
            <person name="Kim E."/>
            <person name="Koreny L."/>
            <person name="Kroth P.G."/>
            <person name="Liu Y."/>
            <person name="Malik S.B."/>
            <person name="Maier U.G."/>
            <person name="McRose D."/>
            <person name="Mock T."/>
            <person name="Neilson J.A."/>
            <person name="Onodera N.T."/>
            <person name="Poole A.M."/>
            <person name="Pritham E.J."/>
            <person name="Richards T.A."/>
            <person name="Rocap G."/>
            <person name="Roy S.W."/>
            <person name="Sarai C."/>
            <person name="Schaack S."/>
            <person name="Shirato S."/>
            <person name="Slamovits C.H."/>
            <person name="Spencer D.F."/>
            <person name="Suzuki S."/>
            <person name="Worden A.Z."/>
            <person name="Zauner S."/>
            <person name="Barry K."/>
            <person name="Bell C."/>
            <person name="Bharti A.K."/>
            <person name="Crow J.A."/>
            <person name="Grimwood J."/>
            <person name="Kramer R."/>
            <person name="Lindquist E."/>
            <person name="Lucas S."/>
            <person name="Salamov A."/>
            <person name="McFadden G.I."/>
            <person name="Lane C.E."/>
            <person name="Keeling P.J."/>
            <person name="Gray M.W."/>
            <person name="Grigoriev I.V."/>
            <person name="Archibald J.M."/>
        </authorList>
    </citation>
    <scope>NUCLEOTIDE SEQUENCE</scope>
    <source>
        <strain evidence="7 9">CCMP2712</strain>
    </source>
</reference>
<dbReference type="GO" id="GO:0046872">
    <property type="term" value="F:metal ion binding"/>
    <property type="evidence" value="ECO:0007669"/>
    <property type="project" value="UniProtKB-KW"/>
</dbReference>
<proteinExistence type="inferred from homology"/>
<keyword evidence="5 6" id="KW-0482">Metalloprotease</keyword>
<dbReference type="KEGG" id="gtt:GUITHDRAFT_113932"/>
<name>L1IVS2_GUITC</name>
<dbReference type="AlphaFoldDB" id="L1IVS2"/>
<keyword evidence="4 6" id="KW-0378">Hydrolase</keyword>
<dbReference type="PANTHER" id="PTHR21711">
    <property type="entry name" value="MITOCHONDRIAL INNER MEMBRANE PROTEASE"/>
    <property type="match status" value="1"/>
</dbReference>
<dbReference type="PaxDb" id="55529-EKX39940"/>
<dbReference type="GeneID" id="17296703"/>
<reference evidence="8" key="3">
    <citation type="submission" date="2016-03" db="UniProtKB">
        <authorList>
            <consortium name="EnsemblProtists"/>
        </authorList>
    </citation>
    <scope>IDENTIFICATION</scope>
</reference>
<evidence type="ECO:0000256" key="5">
    <source>
        <dbReference type="ARBA" id="ARBA00023049"/>
    </source>
</evidence>
<evidence type="ECO:0000313" key="8">
    <source>
        <dbReference type="EnsemblProtists" id="EKX39940"/>
    </source>
</evidence>
<dbReference type="EnsemblProtists" id="EKX39940">
    <property type="protein sequence ID" value="EKX39940"/>
    <property type="gene ID" value="GUITHDRAFT_113932"/>
</dbReference>
<evidence type="ECO:0000256" key="2">
    <source>
        <dbReference type="ARBA" id="ARBA00022670"/>
    </source>
</evidence>
<dbReference type="HOGENOM" id="CLU_1707640_0_0_1"/>
<evidence type="ECO:0000256" key="1">
    <source>
        <dbReference type="ARBA" id="ARBA00009915"/>
    </source>
</evidence>
<dbReference type="EMBL" id="JH993035">
    <property type="protein sequence ID" value="EKX39940.1"/>
    <property type="molecule type" value="Genomic_DNA"/>
</dbReference>
<dbReference type="GO" id="GO:0005739">
    <property type="term" value="C:mitochondrion"/>
    <property type="evidence" value="ECO:0007669"/>
    <property type="project" value="GOC"/>
</dbReference>
<dbReference type="RefSeq" id="XP_005826920.1">
    <property type="nucleotide sequence ID" value="XM_005826863.1"/>
</dbReference>
<dbReference type="Proteomes" id="UP000011087">
    <property type="component" value="Unassembled WGS sequence"/>
</dbReference>
<keyword evidence="9" id="KW-1185">Reference proteome</keyword>
<organism evidence="7">
    <name type="scientific">Guillardia theta (strain CCMP2712)</name>
    <name type="common">Cryptophyte</name>
    <dbReference type="NCBI Taxonomy" id="905079"/>
    <lineage>
        <taxon>Eukaryota</taxon>
        <taxon>Cryptophyceae</taxon>
        <taxon>Pyrenomonadales</taxon>
        <taxon>Geminigeraceae</taxon>
        <taxon>Guillardia</taxon>
    </lineage>
</organism>
<dbReference type="GO" id="GO:0033615">
    <property type="term" value="P:mitochondrial proton-transporting ATP synthase complex assembly"/>
    <property type="evidence" value="ECO:0007669"/>
    <property type="project" value="TreeGrafter"/>
</dbReference>